<comment type="similarity">
    <text evidence="1">Belongs to the diacylglycerol acyltransferase family.</text>
</comment>
<dbReference type="InterPro" id="IPR007130">
    <property type="entry name" value="DAGAT"/>
</dbReference>
<evidence type="ECO:0000256" key="1">
    <source>
        <dbReference type="ARBA" id="ARBA00005420"/>
    </source>
</evidence>
<evidence type="ECO:0000259" key="4">
    <source>
        <dbReference type="Pfam" id="PF12146"/>
    </source>
</evidence>
<dbReference type="RefSeq" id="XP_056693674.1">
    <property type="nucleotide sequence ID" value="XM_056837696.1"/>
</dbReference>
<dbReference type="Pfam" id="PF12146">
    <property type="entry name" value="Hydrolase_4"/>
    <property type="match status" value="1"/>
</dbReference>
<dbReference type="InterPro" id="IPR029058">
    <property type="entry name" value="AB_hydrolase_fold"/>
</dbReference>
<dbReference type="RefSeq" id="XP_056693677.1">
    <property type="nucleotide sequence ID" value="XM_056837699.1"/>
</dbReference>
<dbReference type="PANTHER" id="PTHR22753:SF24">
    <property type="entry name" value="ESTERASE_LIPASE_THIOESTERASE FAMILY PROTEIN"/>
    <property type="match status" value="1"/>
</dbReference>
<dbReference type="GeneID" id="110784974"/>
<dbReference type="CDD" id="cd07987">
    <property type="entry name" value="LPLAT_MGAT-like"/>
    <property type="match status" value="1"/>
</dbReference>
<dbReference type="PANTHER" id="PTHR22753">
    <property type="entry name" value="TRANSMEMBRANE PROTEIN 68"/>
    <property type="match status" value="1"/>
</dbReference>
<evidence type="ECO:0000313" key="10">
    <source>
        <dbReference type="RefSeq" id="XP_056693678.1"/>
    </source>
</evidence>
<accession>A0ABM3RDK7</accession>
<dbReference type="SUPFAM" id="SSF53474">
    <property type="entry name" value="alpha/beta-Hydrolases"/>
    <property type="match status" value="1"/>
</dbReference>
<gene>
    <name evidence="6 7 8 9 10" type="primary">LOC110784974</name>
</gene>
<evidence type="ECO:0000313" key="5">
    <source>
        <dbReference type="Proteomes" id="UP000813463"/>
    </source>
</evidence>
<reference evidence="6 7" key="2">
    <citation type="submission" date="2025-05" db="UniProtKB">
        <authorList>
            <consortium name="RefSeq"/>
        </authorList>
    </citation>
    <scope>IDENTIFICATION</scope>
    <source>
        <tissue evidence="6 7">Leaf</tissue>
    </source>
</reference>
<evidence type="ECO:0000313" key="9">
    <source>
        <dbReference type="RefSeq" id="XP_056693677.1"/>
    </source>
</evidence>
<dbReference type="Proteomes" id="UP000813463">
    <property type="component" value="Chromosome 2"/>
</dbReference>
<reference evidence="5" key="1">
    <citation type="journal article" date="2021" name="Nat. Commun.">
        <title>Genomic analyses provide insights into spinach domestication and the genetic basis of agronomic traits.</title>
        <authorList>
            <person name="Cai X."/>
            <person name="Sun X."/>
            <person name="Xu C."/>
            <person name="Sun H."/>
            <person name="Wang X."/>
            <person name="Ge C."/>
            <person name="Zhang Z."/>
            <person name="Wang Q."/>
            <person name="Fei Z."/>
            <person name="Jiao C."/>
            <person name="Wang Q."/>
        </authorList>
    </citation>
    <scope>NUCLEOTIDE SEQUENCE [LARGE SCALE GENOMIC DNA]</scope>
    <source>
        <strain evidence="5">cv. Varoflay</strain>
    </source>
</reference>
<protein>
    <submittedName>
        <fullName evidence="6 7">Phytyl ester synthase 2, chloroplastic isoform X1</fullName>
    </submittedName>
</protein>
<proteinExistence type="inferred from homology"/>
<feature type="domain" description="Serine aminopeptidase S33" evidence="4">
    <location>
        <begin position="231"/>
        <end position="419"/>
    </location>
</feature>
<name>A0ABM3RDK7_SPIOL</name>
<dbReference type="Pfam" id="PF03982">
    <property type="entry name" value="DAGAT"/>
    <property type="match status" value="1"/>
</dbReference>
<dbReference type="Gene3D" id="3.40.50.1820">
    <property type="entry name" value="alpha/beta hydrolase"/>
    <property type="match status" value="1"/>
</dbReference>
<sequence length="759" mass="85251">MGTFGYADPEYVATGGSTTMQTCAYSNIFYGARAPVELDGLPRWIYSTATVTGSCALKERQCRLAYGIGDSVISSFSTRHRHRSRHSVVRLNLEGGELPLEDEQGYQAEVEHRQVRISESLKLYMHQFGFLTCNHNHTSDNDIKDTGMGTALGGGPRWFSPLDCRPSAPPCETKNFYSKPKEPLPLLLYLPGIDGTGIGLLRQHHKICQIFEVWCLHIPLVDRTPFSELVKLVEGTVRSEYKLSPNRPIYLIGESVGGCLALAVAANNPHIDLMLIVANPATSFGRSKLQLLKPLLASMPSQFFHGGDVMSMLKDAVLKIFPQPQVLEDIFEAFHTIISYYSVVTNILSVSTLLWKIEMFMTASAYANSRLHAVKAPTLILSSGKDRLLPSLEEGERLIRVLSNCDIRKFKDNGHFLFLEDGVDLVYTIKGTCFYRRGKILDCGKDYVPPTPSEFRRGVRQYWLFGPATAPVMLSTLENGEIVNGLAGFPCDGPTILVGCHLLAGVELIPLVSSIFEQKNIVVRGMAHPIIFTKPRDARYFDFSVYDPFKVMGAVPVSGLNLFKLLASKSHVLLYPGGMREAFHRKGEFYKLFWPEEPEFVRMAARFGAKIVPFGVVGADDMFENGVQILQLFADYHDLTKIPFIKDAIEAETNIGVKLRTERSGEVANQPAHLPIILPKVPGRLYYLFGKPIETEGRRHELMDKQNAQEMYEHVKSEVERSIAYLKERRDHDPYRYLIPRLLYQSIHGFTAQVPTFEL</sequence>
<keyword evidence="3" id="KW-0012">Acyltransferase</keyword>
<evidence type="ECO:0000256" key="3">
    <source>
        <dbReference type="ARBA" id="ARBA00023315"/>
    </source>
</evidence>
<dbReference type="RefSeq" id="XP_056693678.1">
    <property type="nucleotide sequence ID" value="XM_056837700.1"/>
</dbReference>
<evidence type="ECO:0000256" key="2">
    <source>
        <dbReference type="ARBA" id="ARBA00022679"/>
    </source>
</evidence>
<organism evidence="5 10">
    <name type="scientific">Spinacia oleracea</name>
    <name type="common">Spinach</name>
    <dbReference type="NCBI Taxonomy" id="3562"/>
    <lineage>
        <taxon>Eukaryota</taxon>
        <taxon>Viridiplantae</taxon>
        <taxon>Streptophyta</taxon>
        <taxon>Embryophyta</taxon>
        <taxon>Tracheophyta</taxon>
        <taxon>Spermatophyta</taxon>
        <taxon>Magnoliopsida</taxon>
        <taxon>eudicotyledons</taxon>
        <taxon>Gunneridae</taxon>
        <taxon>Pentapetalae</taxon>
        <taxon>Caryophyllales</taxon>
        <taxon>Chenopodiaceae</taxon>
        <taxon>Chenopodioideae</taxon>
        <taxon>Anserineae</taxon>
        <taxon>Spinacia</taxon>
    </lineage>
</organism>
<dbReference type="RefSeq" id="XP_056693675.1">
    <property type="nucleotide sequence ID" value="XM_056837697.1"/>
</dbReference>
<evidence type="ECO:0000313" key="7">
    <source>
        <dbReference type="RefSeq" id="XP_056693675.1"/>
    </source>
</evidence>
<dbReference type="RefSeq" id="XP_056693676.1">
    <property type="nucleotide sequence ID" value="XM_056837698.1"/>
</dbReference>
<evidence type="ECO:0000313" key="6">
    <source>
        <dbReference type="RefSeq" id="XP_056693674.1"/>
    </source>
</evidence>
<keyword evidence="2" id="KW-0808">Transferase</keyword>
<evidence type="ECO:0000313" key="8">
    <source>
        <dbReference type="RefSeq" id="XP_056693676.1"/>
    </source>
</evidence>
<dbReference type="InterPro" id="IPR022742">
    <property type="entry name" value="Hydrolase_4"/>
</dbReference>
<keyword evidence="5" id="KW-1185">Reference proteome</keyword>